<dbReference type="InterPro" id="IPR015824">
    <property type="entry name" value="Phosphoglycerate_kinase_N"/>
</dbReference>
<evidence type="ECO:0000256" key="2">
    <source>
        <dbReference type="ARBA" id="ARBA00004838"/>
    </source>
</evidence>
<reference evidence="12" key="1">
    <citation type="submission" date="2018-06" db="EMBL/GenBank/DDBJ databases">
        <authorList>
            <consortium name="Pathogen Informatics"/>
        </authorList>
    </citation>
    <scope>NUCLEOTIDE SEQUENCE [LARGE SCALE GENOMIC DNA]</scope>
    <source>
        <strain evidence="12">NCTC10132</strain>
    </source>
</reference>
<dbReference type="EMBL" id="LS991951">
    <property type="protein sequence ID" value="SYV97359.1"/>
    <property type="molecule type" value="Genomic_DNA"/>
</dbReference>
<dbReference type="PRINTS" id="PR00477">
    <property type="entry name" value="PHGLYCKINASE"/>
</dbReference>
<keyword evidence="6" id="KW-0547">Nucleotide-binding</keyword>
<evidence type="ECO:0000256" key="1">
    <source>
        <dbReference type="ARBA" id="ARBA00000642"/>
    </source>
</evidence>
<dbReference type="GO" id="GO:0005524">
    <property type="term" value="F:ATP binding"/>
    <property type="evidence" value="ECO:0007669"/>
    <property type="project" value="UniProtKB-KW"/>
</dbReference>
<dbReference type="AlphaFoldDB" id="A0A3B0PL26"/>
<protein>
    <recommendedName>
        <fullName evidence="4 10">Phosphoglycerate kinase</fullName>
        <ecNumber evidence="3 10">2.7.2.3</ecNumber>
    </recommendedName>
</protein>
<evidence type="ECO:0000256" key="7">
    <source>
        <dbReference type="ARBA" id="ARBA00022777"/>
    </source>
</evidence>
<dbReference type="GO" id="GO:0004618">
    <property type="term" value="F:phosphoglycerate kinase activity"/>
    <property type="evidence" value="ECO:0007669"/>
    <property type="project" value="UniProtKB-EC"/>
</dbReference>
<evidence type="ECO:0000256" key="9">
    <source>
        <dbReference type="ARBA" id="ARBA00023152"/>
    </source>
</evidence>
<dbReference type="SUPFAM" id="SSF53748">
    <property type="entry name" value="Phosphoglycerate kinase"/>
    <property type="match status" value="1"/>
</dbReference>
<sequence>MEKEVSSLEKAINNPAHPYVAIIGGAKVSDKIQVLEKLVKIADKMIIGGGMAYTFLKAQGIKVGKSLVEDDFLQLAKDFLAKYKDKVVLPVDHAVAKEFADVKPEIQEKEIKDGYMALDLGPKSIEAVYKTLENAKTVVW</sequence>
<dbReference type="GO" id="GO:0006094">
    <property type="term" value="P:gluconeogenesis"/>
    <property type="evidence" value="ECO:0007669"/>
    <property type="project" value="TreeGrafter"/>
</dbReference>
<dbReference type="Proteomes" id="UP000257559">
    <property type="component" value="Chromosome"/>
</dbReference>
<keyword evidence="9" id="KW-0324">Glycolysis</keyword>
<comment type="catalytic activity">
    <reaction evidence="1 10">
        <text>(2R)-3-phosphoglycerate + ATP = (2R)-3-phospho-glyceroyl phosphate + ADP</text>
        <dbReference type="Rhea" id="RHEA:14801"/>
        <dbReference type="ChEBI" id="CHEBI:30616"/>
        <dbReference type="ChEBI" id="CHEBI:57604"/>
        <dbReference type="ChEBI" id="CHEBI:58272"/>
        <dbReference type="ChEBI" id="CHEBI:456216"/>
        <dbReference type="EC" id="2.7.2.3"/>
    </reaction>
</comment>
<dbReference type="Pfam" id="PF00162">
    <property type="entry name" value="PGK"/>
    <property type="match status" value="1"/>
</dbReference>
<comment type="similarity">
    <text evidence="10">Belongs to the phosphoglycerate kinase family.</text>
</comment>
<dbReference type="InterPro" id="IPR036043">
    <property type="entry name" value="Phosphoglycerate_kinase_sf"/>
</dbReference>
<evidence type="ECO:0000256" key="6">
    <source>
        <dbReference type="ARBA" id="ARBA00022741"/>
    </source>
</evidence>
<feature type="non-terminal residue" evidence="11">
    <location>
        <position position="140"/>
    </location>
</feature>
<dbReference type="Gene3D" id="3.40.50.1260">
    <property type="entry name" value="Phosphoglycerate kinase, N-terminal domain"/>
    <property type="match status" value="1"/>
</dbReference>
<evidence type="ECO:0000256" key="10">
    <source>
        <dbReference type="RuleBase" id="RU000532"/>
    </source>
</evidence>
<keyword evidence="7 10" id="KW-0418">Kinase</keyword>
<comment type="pathway">
    <text evidence="2">Carbohydrate degradation; glycolysis; pyruvate from D-glyceraldehyde 3-phosphate: step 2/5.</text>
</comment>
<dbReference type="GO" id="GO:0005829">
    <property type="term" value="C:cytosol"/>
    <property type="evidence" value="ECO:0007669"/>
    <property type="project" value="TreeGrafter"/>
</dbReference>
<evidence type="ECO:0000313" key="12">
    <source>
        <dbReference type="Proteomes" id="UP000257559"/>
    </source>
</evidence>
<name>A0A3B0PL26_9BACT</name>
<evidence type="ECO:0000313" key="11">
    <source>
        <dbReference type="EMBL" id="SYV97359.1"/>
    </source>
</evidence>
<evidence type="ECO:0000256" key="8">
    <source>
        <dbReference type="ARBA" id="ARBA00022840"/>
    </source>
</evidence>
<proteinExistence type="inferred from homology"/>
<dbReference type="EC" id="2.7.2.3" evidence="3 10"/>
<dbReference type="InterPro" id="IPR001576">
    <property type="entry name" value="Phosphoglycerate_kinase"/>
</dbReference>
<keyword evidence="5 10" id="KW-0808">Transferase</keyword>
<evidence type="ECO:0000256" key="4">
    <source>
        <dbReference type="ARBA" id="ARBA00016471"/>
    </source>
</evidence>
<dbReference type="GO" id="GO:0006096">
    <property type="term" value="P:glycolytic process"/>
    <property type="evidence" value="ECO:0007669"/>
    <property type="project" value="UniProtKB-KW"/>
</dbReference>
<evidence type="ECO:0000256" key="3">
    <source>
        <dbReference type="ARBA" id="ARBA00013061"/>
    </source>
</evidence>
<dbReference type="GO" id="GO:0043531">
    <property type="term" value="F:ADP binding"/>
    <property type="evidence" value="ECO:0007669"/>
    <property type="project" value="TreeGrafter"/>
</dbReference>
<keyword evidence="8" id="KW-0067">ATP-binding</keyword>
<evidence type="ECO:0000256" key="5">
    <source>
        <dbReference type="ARBA" id="ARBA00022679"/>
    </source>
</evidence>
<dbReference type="PANTHER" id="PTHR11406">
    <property type="entry name" value="PHOSPHOGLYCERATE KINASE"/>
    <property type="match status" value="1"/>
</dbReference>
<keyword evidence="12" id="KW-1185">Reference proteome</keyword>
<organism evidence="11 12">
    <name type="scientific">Mycoplasmopsis edwardii</name>
    <dbReference type="NCBI Taxonomy" id="53558"/>
    <lineage>
        <taxon>Bacteria</taxon>
        <taxon>Bacillati</taxon>
        <taxon>Mycoplasmatota</taxon>
        <taxon>Mycoplasmoidales</taxon>
        <taxon>Metamycoplasmataceae</taxon>
        <taxon>Mycoplasmopsis</taxon>
    </lineage>
</organism>
<gene>
    <name evidence="11" type="primary">pgk_2</name>
    <name evidence="11" type="ORF">NCTC10132_00724</name>
</gene>
<accession>A0A3B0PL26</accession>
<dbReference type="KEGG" id="medw:NCTC10132_00724"/>
<dbReference type="PANTHER" id="PTHR11406:SF23">
    <property type="entry name" value="PHOSPHOGLYCERATE KINASE 1, CHLOROPLASTIC-RELATED"/>
    <property type="match status" value="1"/>
</dbReference>